<proteinExistence type="predicted"/>
<dbReference type="RefSeq" id="WP_180695240.1">
    <property type="nucleotide sequence ID" value="NZ_JACCPJ010000002.1"/>
</dbReference>
<gene>
    <name evidence="2" type="ORF">HX900_17330</name>
    <name evidence="1" type="ORF">HX902_16255</name>
</gene>
<evidence type="ECO:0000313" key="4">
    <source>
        <dbReference type="Proteomes" id="UP000539787"/>
    </source>
</evidence>
<sequence>MREIAKVDQKTEMSCFKRALKRAKPGRCARLDSAVVPLFAEVQERGAHICSSGGFAPRAFPQILLWNLLERSQ</sequence>
<name>A0A7Z0RLE6_9HYPH</name>
<dbReference type="AlphaFoldDB" id="A0A7Z0RLE6"/>
<evidence type="ECO:0000313" key="1">
    <source>
        <dbReference type="EMBL" id="MBA5803193.1"/>
    </source>
</evidence>
<keyword evidence="4" id="KW-1185">Reference proteome</keyword>
<dbReference type="EMBL" id="JACCPJ010000002">
    <property type="protein sequence ID" value="NZD62872.1"/>
    <property type="molecule type" value="Genomic_DNA"/>
</dbReference>
<dbReference type="Proteomes" id="UP000539787">
    <property type="component" value="Unassembled WGS sequence"/>
</dbReference>
<reference evidence="3 4" key="1">
    <citation type="submission" date="2020-07" db="EMBL/GenBank/DDBJ databases">
        <authorList>
            <person name="Sun Q."/>
        </authorList>
    </citation>
    <scope>NUCLEOTIDE SEQUENCE [LARGE SCALE GENOMIC DNA]</scope>
    <source>
        <strain evidence="2 3">WYCCWR 11290</strain>
        <strain evidence="1 4">WYCCWR 11317</strain>
    </source>
</reference>
<evidence type="ECO:0000313" key="2">
    <source>
        <dbReference type="EMBL" id="NZD62872.1"/>
    </source>
</evidence>
<dbReference type="EMBL" id="JACGBJ010000008">
    <property type="protein sequence ID" value="MBA5803193.1"/>
    <property type="molecule type" value="Genomic_DNA"/>
</dbReference>
<accession>A0A7Z0RLE6</accession>
<comment type="caution">
    <text evidence="2">The sequence shown here is derived from an EMBL/GenBank/DDBJ whole genome shotgun (WGS) entry which is preliminary data.</text>
</comment>
<dbReference type="Proteomes" id="UP000532162">
    <property type="component" value="Unassembled WGS sequence"/>
</dbReference>
<organism evidence="2 3">
    <name type="scientific">Rhizobium changzhiense</name>
    <dbReference type="NCBI Taxonomy" id="2692317"/>
    <lineage>
        <taxon>Bacteria</taxon>
        <taxon>Pseudomonadati</taxon>
        <taxon>Pseudomonadota</taxon>
        <taxon>Alphaproteobacteria</taxon>
        <taxon>Hyphomicrobiales</taxon>
        <taxon>Rhizobiaceae</taxon>
        <taxon>Rhizobium/Agrobacterium group</taxon>
        <taxon>Rhizobium</taxon>
    </lineage>
</organism>
<evidence type="ECO:0000313" key="3">
    <source>
        <dbReference type="Proteomes" id="UP000532162"/>
    </source>
</evidence>
<protein>
    <submittedName>
        <fullName evidence="2">Uncharacterized protein</fullName>
    </submittedName>
</protein>